<feature type="coiled-coil region" evidence="7">
    <location>
        <begin position="49"/>
        <end position="76"/>
    </location>
</feature>
<dbReference type="Pfam" id="PF00046">
    <property type="entry name" value="Homeodomain"/>
    <property type="match status" value="1"/>
</dbReference>
<evidence type="ECO:0000313" key="11">
    <source>
        <dbReference type="Proteomes" id="UP000886595"/>
    </source>
</evidence>
<reference evidence="10 11" key="1">
    <citation type="submission" date="2020-02" db="EMBL/GenBank/DDBJ databases">
        <authorList>
            <person name="Ma Q."/>
            <person name="Huang Y."/>
            <person name="Song X."/>
            <person name="Pei D."/>
        </authorList>
    </citation>
    <scope>NUCLEOTIDE SEQUENCE [LARGE SCALE GENOMIC DNA]</scope>
    <source>
        <strain evidence="10">Sxm20200214</strain>
        <tissue evidence="10">Leaf</tissue>
    </source>
</reference>
<evidence type="ECO:0000256" key="6">
    <source>
        <dbReference type="RuleBase" id="RU000682"/>
    </source>
</evidence>
<feature type="DNA-binding region" description="Homeobox" evidence="5">
    <location>
        <begin position="3"/>
        <end position="29"/>
    </location>
</feature>
<dbReference type="EMBL" id="JAAMPC010000003">
    <property type="protein sequence ID" value="KAG2323339.1"/>
    <property type="molecule type" value="Genomic_DNA"/>
</dbReference>
<dbReference type="InterPro" id="IPR001356">
    <property type="entry name" value="HD"/>
</dbReference>
<feature type="domain" description="Homeobox" evidence="9">
    <location>
        <begin position="1"/>
        <end position="28"/>
    </location>
</feature>
<dbReference type="PROSITE" id="PS50071">
    <property type="entry name" value="HOMEOBOX_2"/>
    <property type="match status" value="1"/>
</dbReference>
<evidence type="ECO:0000259" key="9">
    <source>
        <dbReference type="PROSITE" id="PS50071"/>
    </source>
</evidence>
<keyword evidence="7" id="KW-0175">Coiled coil</keyword>
<keyword evidence="4 5" id="KW-0539">Nucleus</keyword>
<evidence type="ECO:0000256" key="5">
    <source>
        <dbReference type="PROSITE-ProRule" id="PRU00108"/>
    </source>
</evidence>
<gene>
    <name evidence="10" type="ORF">Bca52824_016552</name>
</gene>
<dbReference type="Proteomes" id="UP000886595">
    <property type="component" value="Unassembled WGS sequence"/>
</dbReference>
<keyword evidence="11" id="KW-1185">Reference proteome</keyword>
<keyword evidence="2 5" id="KW-0238">DNA-binding</keyword>
<evidence type="ECO:0000256" key="4">
    <source>
        <dbReference type="ARBA" id="ARBA00023242"/>
    </source>
</evidence>
<dbReference type="CDD" id="cd00086">
    <property type="entry name" value="homeodomain"/>
    <property type="match status" value="1"/>
</dbReference>
<evidence type="ECO:0000256" key="3">
    <source>
        <dbReference type="ARBA" id="ARBA00023155"/>
    </source>
</evidence>
<comment type="subcellular location">
    <subcellularLocation>
        <location evidence="1 5 6">Nucleus</location>
    </subcellularLocation>
</comment>
<organism evidence="10 11">
    <name type="scientific">Brassica carinata</name>
    <name type="common">Ethiopian mustard</name>
    <name type="synonym">Abyssinian cabbage</name>
    <dbReference type="NCBI Taxonomy" id="52824"/>
    <lineage>
        <taxon>Eukaryota</taxon>
        <taxon>Viridiplantae</taxon>
        <taxon>Streptophyta</taxon>
        <taxon>Embryophyta</taxon>
        <taxon>Tracheophyta</taxon>
        <taxon>Spermatophyta</taxon>
        <taxon>Magnoliopsida</taxon>
        <taxon>eudicotyledons</taxon>
        <taxon>Gunneridae</taxon>
        <taxon>Pentapetalae</taxon>
        <taxon>rosids</taxon>
        <taxon>malvids</taxon>
        <taxon>Brassicales</taxon>
        <taxon>Brassicaceae</taxon>
        <taxon>Brassiceae</taxon>
        <taxon>Brassica</taxon>
    </lineage>
</organism>
<protein>
    <recommendedName>
        <fullName evidence="9">Homeobox domain-containing protein</fullName>
    </recommendedName>
</protein>
<dbReference type="GO" id="GO:0005634">
    <property type="term" value="C:nucleus"/>
    <property type="evidence" value="ECO:0007669"/>
    <property type="project" value="UniProtKB-SubCell"/>
</dbReference>
<dbReference type="Gene3D" id="1.10.10.60">
    <property type="entry name" value="Homeodomain-like"/>
    <property type="match status" value="1"/>
</dbReference>
<dbReference type="GO" id="GO:0003677">
    <property type="term" value="F:DNA binding"/>
    <property type="evidence" value="ECO:0007669"/>
    <property type="project" value="UniProtKB-UniRule"/>
</dbReference>
<name>A0A8X7W3U3_BRACI</name>
<proteinExistence type="predicted"/>
<evidence type="ECO:0000313" key="10">
    <source>
        <dbReference type="EMBL" id="KAG2323339.1"/>
    </source>
</evidence>
<dbReference type="OrthoDB" id="6350175at2759"/>
<dbReference type="SUPFAM" id="SSF46689">
    <property type="entry name" value="Homeodomain-like"/>
    <property type="match status" value="1"/>
</dbReference>
<dbReference type="PROSITE" id="PS00027">
    <property type="entry name" value="HOMEOBOX_1"/>
    <property type="match status" value="1"/>
</dbReference>
<evidence type="ECO:0000256" key="8">
    <source>
        <dbReference type="SAM" id="MobiDB-lite"/>
    </source>
</evidence>
<evidence type="ECO:0000256" key="2">
    <source>
        <dbReference type="ARBA" id="ARBA00023125"/>
    </source>
</evidence>
<comment type="caution">
    <text evidence="10">The sequence shown here is derived from an EMBL/GenBank/DDBJ whole genome shotgun (WGS) entry which is preliminary data.</text>
</comment>
<feature type="region of interest" description="Disordered" evidence="8">
    <location>
        <begin position="25"/>
        <end position="44"/>
    </location>
</feature>
<evidence type="ECO:0000256" key="7">
    <source>
        <dbReference type="SAM" id="Coils"/>
    </source>
</evidence>
<sequence length="118" mass="13894">MQLSIELGLAPRHIKFWFQNQRTPEKTHTRGVTGSSESQHRLVQPKEDLRKANELIVSIEKDKAKALDELKQVRKEEVYMKLVPVFNNLFSWQLERVSSIAAKFMEVVLQWLPRDYCL</sequence>
<dbReference type="GO" id="GO:0000981">
    <property type="term" value="F:DNA-binding transcription factor activity, RNA polymerase II-specific"/>
    <property type="evidence" value="ECO:0007669"/>
    <property type="project" value="InterPro"/>
</dbReference>
<accession>A0A8X7W3U3</accession>
<keyword evidence="3 5" id="KW-0371">Homeobox</keyword>
<dbReference type="AlphaFoldDB" id="A0A8X7W3U3"/>
<dbReference type="InterPro" id="IPR009057">
    <property type="entry name" value="Homeodomain-like_sf"/>
</dbReference>
<dbReference type="InterPro" id="IPR017970">
    <property type="entry name" value="Homeobox_CS"/>
</dbReference>
<evidence type="ECO:0000256" key="1">
    <source>
        <dbReference type="ARBA" id="ARBA00004123"/>
    </source>
</evidence>